<dbReference type="PROSITE" id="PS01036">
    <property type="entry name" value="HSP70_3"/>
    <property type="match status" value="1"/>
</dbReference>
<keyword evidence="2 5" id="KW-0547">Nucleotide-binding</keyword>
<evidence type="ECO:0000256" key="5">
    <source>
        <dbReference type="RuleBase" id="RU003322"/>
    </source>
</evidence>
<dbReference type="PRINTS" id="PR00301">
    <property type="entry name" value="HEATSHOCK70"/>
</dbReference>
<dbReference type="eggNOG" id="COG0443">
    <property type="taxonomic scope" value="Bacteria"/>
</dbReference>
<dbReference type="SUPFAM" id="SSF53067">
    <property type="entry name" value="Actin-like ATPase domain"/>
    <property type="match status" value="2"/>
</dbReference>
<keyword evidence="4" id="KW-0143">Chaperone</keyword>
<reference evidence="6 7" key="2">
    <citation type="journal article" date="2011" name="Mol. Biol. Evol.">
        <title>Unity in variety--the pan-genome of the Chlamydiae.</title>
        <authorList>
            <person name="Collingro A."/>
            <person name="Tischler P."/>
            <person name="Weinmaier T."/>
            <person name="Penz T."/>
            <person name="Heinz E."/>
            <person name="Brunham R.C."/>
            <person name="Read T.D."/>
            <person name="Bavoil P.M."/>
            <person name="Sachse K."/>
            <person name="Kahane S."/>
            <person name="Friedman M.G."/>
            <person name="Rattei T."/>
            <person name="Myers G.S."/>
            <person name="Horn M."/>
        </authorList>
    </citation>
    <scope>NUCLEOTIDE SEQUENCE [LARGE SCALE GENOMIC DNA]</scope>
    <source>
        <strain evidence="7">ATCC VR-1471 / Z</strain>
    </source>
</reference>
<organism evidence="6 7">
    <name type="scientific">Simkania negevensis (strain ATCC VR-1471 / DSM 27360 / Z)</name>
    <dbReference type="NCBI Taxonomy" id="331113"/>
    <lineage>
        <taxon>Bacteria</taxon>
        <taxon>Pseudomonadati</taxon>
        <taxon>Chlamydiota</taxon>
        <taxon>Chlamydiia</taxon>
        <taxon>Parachlamydiales</taxon>
        <taxon>Simkaniaceae</taxon>
        <taxon>Simkania</taxon>
    </lineage>
</organism>
<accession>F8L6Q8</accession>
<dbReference type="InterPro" id="IPR013126">
    <property type="entry name" value="Hsp_70_fam"/>
</dbReference>
<name>F8L6Q8_SIMNZ</name>
<dbReference type="Proteomes" id="UP000000496">
    <property type="component" value="Chromosome gsn.131"/>
</dbReference>
<dbReference type="HOGENOM" id="CLU_005965_2_4_0"/>
<dbReference type="RefSeq" id="WP_013942873.1">
    <property type="nucleotide sequence ID" value="NC_015713.1"/>
</dbReference>
<dbReference type="Pfam" id="PF00012">
    <property type="entry name" value="HSP70"/>
    <property type="match status" value="2"/>
</dbReference>
<dbReference type="PROSITE" id="PS00297">
    <property type="entry name" value="HSP70_1"/>
    <property type="match status" value="1"/>
</dbReference>
<comment type="similarity">
    <text evidence="1 5">Belongs to the heat shock protein 70 family.</text>
</comment>
<reference key="1">
    <citation type="journal article" date="2011" name="Mol. Biol. Evol.">
        <title>Unity in variety -- the pan-genome of the Chlamydiae.</title>
        <authorList>
            <person name="Collingro A."/>
            <person name="Tischler P."/>
            <person name="Weinmaier T."/>
            <person name="Penz T."/>
            <person name="Heinz E."/>
            <person name="Brunham R.C."/>
            <person name="Read T.D."/>
            <person name="Bavoil P.M."/>
            <person name="Sachse K."/>
            <person name="Kahane S."/>
            <person name="Friedman M.G."/>
            <person name="Rattei T."/>
            <person name="Myers G.S.A."/>
            <person name="Horn M."/>
        </authorList>
    </citation>
    <scope>NUCLEOTIDE SEQUENCE</scope>
    <source>
        <strain>Z</strain>
    </source>
</reference>
<dbReference type="KEGG" id="sng:SNE_A05290"/>
<dbReference type="PROSITE" id="PS00329">
    <property type="entry name" value="HSP70_2"/>
    <property type="match status" value="1"/>
</dbReference>
<evidence type="ECO:0000256" key="3">
    <source>
        <dbReference type="ARBA" id="ARBA00022840"/>
    </source>
</evidence>
<protein>
    <submittedName>
        <fullName evidence="6">Heat shock protein 70</fullName>
    </submittedName>
</protein>
<evidence type="ECO:0000256" key="1">
    <source>
        <dbReference type="ARBA" id="ARBA00007381"/>
    </source>
</evidence>
<evidence type="ECO:0000313" key="6">
    <source>
        <dbReference type="EMBL" id="CCB88406.1"/>
    </source>
</evidence>
<gene>
    <name evidence="6" type="primary">dnaK-A</name>
    <name evidence="6" type="ordered locus">SNE_A05290</name>
</gene>
<evidence type="ECO:0000313" key="7">
    <source>
        <dbReference type="Proteomes" id="UP000000496"/>
    </source>
</evidence>
<keyword evidence="7" id="KW-1185">Reference proteome</keyword>
<dbReference type="OrthoDB" id="9766019at2"/>
<dbReference type="PANTHER" id="PTHR19375">
    <property type="entry name" value="HEAT SHOCK PROTEIN 70KDA"/>
    <property type="match status" value="1"/>
</dbReference>
<dbReference type="Gene3D" id="3.30.420.40">
    <property type="match status" value="2"/>
</dbReference>
<keyword evidence="3 5" id="KW-0067">ATP-binding</keyword>
<dbReference type="GO" id="GO:0140662">
    <property type="term" value="F:ATP-dependent protein folding chaperone"/>
    <property type="evidence" value="ECO:0007669"/>
    <property type="project" value="InterPro"/>
</dbReference>
<evidence type="ECO:0000256" key="4">
    <source>
        <dbReference type="ARBA" id="ARBA00023186"/>
    </source>
</evidence>
<dbReference type="AlphaFoldDB" id="F8L6Q8"/>
<dbReference type="GO" id="GO:0005524">
    <property type="term" value="F:ATP binding"/>
    <property type="evidence" value="ECO:0007669"/>
    <property type="project" value="UniProtKB-KW"/>
</dbReference>
<sequence>MIGIDLGTTHSLISVWKDQKPILIPNQYGKMLTPSVVALDEEGHLLVGDSALKKVHALRNFKRYMGTAKKFLLGNESFLPEELSAMVLKSLIRDAEAFLGTKVTEAVITVPAYFNNAQRKATHLAGKLAGVQVERLINEPTAAALAYGLHKRDLETKFLVFDLGGGTFDVSIVELFSGVIEVCSSAGDNYLGGEDFSQLIAEFMKGQLWKRFQIDLIELPQEVQQSFYEQTHIVKHALSSHEETTFQITLDEQEVVFPFTRSQFQKLASPLFDRLQAPLEQALSDARIRPHELDAVILVGGATRMPLIQSAIAKMLGLFPQTAVHPDEAVALGAGVQAALKERHEELRDVVITDICPFSLGTSIYKTQYQTYSFCPIIERNTTIPTSRVSTFWTTLDQQTRMCIDVYQGESYKLSDNIKIGEFEILVPPASASQESVDVRFSYDINGLLEVEATVNSTGDKKKILIQNQDHHLSDEEVQNSLRKLTSLKIHPRDLPENRAIMAKLESLFEFHRGETRQELASMIDEFNAALNTQNPHTIEEIKQALYEYLDYSKH</sequence>
<evidence type="ECO:0000256" key="2">
    <source>
        <dbReference type="ARBA" id="ARBA00022741"/>
    </source>
</evidence>
<proteinExistence type="inferred from homology"/>
<dbReference type="Gene3D" id="3.90.640.10">
    <property type="entry name" value="Actin, Chain A, domain 4"/>
    <property type="match status" value="1"/>
</dbReference>
<dbReference type="InterPro" id="IPR029047">
    <property type="entry name" value="HSP70_peptide-bd_sf"/>
</dbReference>
<dbReference type="InterPro" id="IPR043129">
    <property type="entry name" value="ATPase_NBD"/>
</dbReference>
<dbReference type="STRING" id="331113.SNE_A05290"/>
<dbReference type="Gene3D" id="2.60.34.10">
    <property type="entry name" value="Substrate Binding Domain Of DNAk, Chain A, domain 1"/>
    <property type="match status" value="1"/>
</dbReference>
<dbReference type="SUPFAM" id="SSF100920">
    <property type="entry name" value="Heat shock protein 70kD (HSP70), peptide-binding domain"/>
    <property type="match status" value="1"/>
</dbReference>
<dbReference type="FunFam" id="3.30.420.40:FF:000071">
    <property type="entry name" value="Molecular chaperone DnaK"/>
    <property type="match status" value="1"/>
</dbReference>
<keyword evidence="6" id="KW-0346">Stress response</keyword>
<dbReference type="InterPro" id="IPR018181">
    <property type="entry name" value="Heat_shock_70_CS"/>
</dbReference>
<dbReference type="EMBL" id="FR872582">
    <property type="protein sequence ID" value="CCB88406.1"/>
    <property type="molecule type" value="Genomic_DNA"/>
</dbReference>